<gene>
    <name evidence="1" type="ORF">GCM10010961_05970</name>
</gene>
<dbReference type="Proteomes" id="UP000611500">
    <property type="component" value="Unassembled WGS sequence"/>
</dbReference>
<sequence length="91" mass="9944">MQITDIEIYDHFPDAAQGLHRAHVGVAFADRFVTLFCTIGLPVATSEKDRDAALIDEALRQLRRMPECRSGQISIELPATTLPADALPLAA</sequence>
<reference evidence="1" key="2">
    <citation type="submission" date="2020-09" db="EMBL/GenBank/DDBJ databases">
        <authorList>
            <person name="Sun Q."/>
            <person name="Zhou Y."/>
        </authorList>
    </citation>
    <scope>NUCLEOTIDE SEQUENCE</scope>
    <source>
        <strain evidence="1">CGMCC 1.7081</strain>
    </source>
</reference>
<reference evidence="1" key="1">
    <citation type="journal article" date="2014" name="Int. J. Syst. Evol. Microbiol.">
        <title>Complete genome sequence of Corynebacterium casei LMG S-19264T (=DSM 44701T), isolated from a smear-ripened cheese.</title>
        <authorList>
            <consortium name="US DOE Joint Genome Institute (JGI-PGF)"/>
            <person name="Walter F."/>
            <person name="Albersmeier A."/>
            <person name="Kalinowski J."/>
            <person name="Ruckert C."/>
        </authorList>
    </citation>
    <scope>NUCLEOTIDE SEQUENCE</scope>
    <source>
        <strain evidence="1">CGMCC 1.7081</strain>
    </source>
</reference>
<evidence type="ECO:0000313" key="2">
    <source>
        <dbReference type="Proteomes" id="UP000611500"/>
    </source>
</evidence>
<dbReference type="RefSeq" id="WP_028093371.1">
    <property type="nucleotide sequence ID" value="NZ_BNAP01000002.1"/>
</dbReference>
<accession>A0A8J3H4L2</accession>
<proteinExistence type="predicted"/>
<comment type="caution">
    <text evidence="1">The sequence shown here is derived from an EMBL/GenBank/DDBJ whole genome shotgun (WGS) entry which is preliminary data.</text>
</comment>
<organism evidence="1 2">
    <name type="scientific">Pseudodonghicola xiamenensis</name>
    <dbReference type="NCBI Taxonomy" id="337702"/>
    <lineage>
        <taxon>Bacteria</taxon>
        <taxon>Pseudomonadati</taxon>
        <taxon>Pseudomonadota</taxon>
        <taxon>Alphaproteobacteria</taxon>
        <taxon>Rhodobacterales</taxon>
        <taxon>Paracoccaceae</taxon>
        <taxon>Pseudodonghicola</taxon>
    </lineage>
</organism>
<keyword evidence="2" id="KW-1185">Reference proteome</keyword>
<protein>
    <submittedName>
        <fullName evidence="1">Uncharacterized protein</fullName>
    </submittedName>
</protein>
<evidence type="ECO:0000313" key="1">
    <source>
        <dbReference type="EMBL" id="GHG81884.1"/>
    </source>
</evidence>
<name>A0A8J3H4L2_9RHOB</name>
<dbReference type="EMBL" id="BNAP01000002">
    <property type="protein sequence ID" value="GHG81884.1"/>
    <property type="molecule type" value="Genomic_DNA"/>
</dbReference>
<dbReference type="AlphaFoldDB" id="A0A8J3H4L2"/>